<comment type="caution">
    <text evidence="1">The sequence shown here is derived from an EMBL/GenBank/DDBJ whole genome shotgun (WGS) entry which is preliminary data.</text>
</comment>
<protein>
    <submittedName>
        <fullName evidence="1">Uncharacterized protein</fullName>
    </submittedName>
</protein>
<evidence type="ECO:0000313" key="1">
    <source>
        <dbReference type="EMBL" id="KAF9521570.1"/>
    </source>
</evidence>
<dbReference type="Proteomes" id="UP000807306">
    <property type="component" value="Unassembled WGS sequence"/>
</dbReference>
<dbReference type="AlphaFoldDB" id="A0A9P6JHV5"/>
<organism evidence="1 2">
    <name type="scientific">Crepidotus variabilis</name>
    <dbReference type="NCBI Taxonomy" id="179855"/>
    <lineage>
        <taxon>Eukaryota</taxon>
        <taxon>Fungi</taxon>
        <taxon>Dikarya</taxon>
        <taxon>Basidiomycota</taxon>
        <taxon>Agaricomycotina</taxon>
        <taxon>Agaricomycetes</taxon>
        <taxon>Agaricomycetidae</taxon>
        <taxon>Agaricales</taxon>
        <taxon>Agaricineae</taxon>
        <taxon>Crepidotaceae</taxon>
        <taxon>Crepidotus</taxon>
    </lineage>
</organism>
<proteinExistence type="predicted"/>
<accession>A0A9P6JHV5</accession>
<evidence type="ECO:0000313" key="2">
    <source>
        <dbReference type="Proteomes" id="UP000807306"/>
    </source>
</evidence>
<keyword evidence="2" id="KW-1185">Reference proteome</keyword>
<sequence>MAGQIPDLGGGVQLNPSQLAWGSNPAPPISELKKFWIASEAQTATGPDDSQTQPSMAAIWRAKMNRLNNTATQATTSAGPIPGKNIPTTVVPPPELTNIEHTHDMLIDKTPQPIPPIQEQANAQNMQVDSIDLDAAPTLPANKSESLLEWVFLLISQRDKLLKDTLAELEDSPQQRSTTSNFTDADLDKLYSLIKSNSEHQSREAVLAKVYKAQQEATLVARREAAHSILKASASTSQLTQLSHSLMPSNSLPTQSAASLDPVTVESGASSHFSLVSTHKTNSSTERPARLRGGQTKFAAAWHRTQTSALHTAAERYVQHPQF</sequence>
<dbReference type="EMBL" id="MU158023">
    <property type="protein sequence ID" value="KAF9521570.1"/>
    <property type="molecule type" value="Genomic_DNA"/>
</dbReference>
<name>A0A9P6JHV5_9AGAR</name>
<reference evidence="1" key="1">
    <citation type="submission" date="2020-11" db="EMBL/GenBank/DDBJ databases">
        <authorList>
            <consortium name="DOE Joint Genome Institute"/>
            <person name="Ahrendt S."/>
            <person name="Riley R."/>
            <person name="Andreopoulos W."/>
            <person name="Labutti K."/>
            <person name="Pangilinan J."/>
            <person name="Ruiz-Duenas F.J."/>
            <person name="Barrasa J.M."/>
            <person name="Sanchez-Garcia M."/>
            <person name="Camarero S."/>
            <person name="Miyauchi S."/>
            <person name="Serrano A."/>
            <person name="Linde D."/>
            <person name="Babiker R."/>
            <person name="Drula E."/>
            <person name="Ayuso-Fernandez I."/>
            <person name="Pacheco R."/>
            <person name="Padilla G."/>
            <person name="Ferreira P."/>
            <person name="Barriuso J."/>
            <person name="Kellner H."/>
            <person name="Castanera R."/>
            <person name="Alfaro M."/>
            <person name="Ramirez L."/>
            <person name="Pisabarro A.G."/>
            <person name="Kuo A."/>
            <person name="Tritt A."/>
            <person name="Lipzen A."/>
            <person name="He G."/>
            <person name="Yan M."/>
            <person name="Ng V."/>
            <person name="Cullen D."/>
            <person name="Martin F."/>
            <person name="Rosso M.-N."/>
            <person name="Henrissat B."/>
            <person name="Hibbett D."/>
            <person name="Martinez A.T."/>
            <person name="Grigoriev I.V."/>
        </authorList>
    </citation>
    <scope>NUCLEOTIDE SEQUENCE</scope>
    <source>
        <strain evidence="1">CBS 506.95</strain>
    </source>
</reference>
<gene>
    <name evidence="1" type="ORF">CPB83DRAFT_841161</name>
</gene>